<organism evidence="3 4">
    <name type="scientific">Streptomyces chisholmiae</name>
    <dbReference type="NCBI Taxonomy" id="3075540"/>
    <lineage>
        <taxon>Bacteria</taxon>
        <taxon>Bacillati</taxon>
        <taxon>Actinomycetota</taxon>
        <taxon>Actinomycetes</taxon>
        <taxon>Kitasatosporales</taxon>
        <taxon>Streptomycetaceae</taxon>
        <taxon>Streptomyces</taxon>
    </lineage>
</organism>
<keyword evidence="2" id="KW-1133">Transmembrane helix</keyword>
<name>A0ABU2JJ42_9ACTN</name>
<keyword evidence="2" id="KW-0472">Membrane</keyword>
<feature type="transmembrane region" description="Helical" evidence="2">
    <location>
        <begin position="88"/>
        <end position="112"/>
    </location>
</feature>
<feature type="transmembrane region" description="Helical" evidence="2">
    <location>
        <begin position="173"/>
        <end position="192"/>
    </location>
</feature>
<gene>
    <name evidence="3" type="ORF">RM844_01745</name>
</gene>
<reference evidence="4" key="1">
    <citation type="submission" date="2023-07" db="EMBL/GenBank/DDBJ databases">
        <title>30 novel species of actinomycetes from the DSMZ collection.</title>
        <authorList>
            <person name="Nouioui I."/>
        </authorList>
    </citation>
    <scope>NUCLEOTIDE SEQUENCE [LARGE SCALE GENOMIC DNA]</scope>
    <source>
        <strain evidence="4">DSM 44915</strain>
    </source>
</reference>
<dbReference type="EMBL" id="JAVREO010000001">
    <property type="protein sequence ID" value="MDT0265005.1"/>
    <property type="molecule type" value="Genomic_DNA"/>
</dbReference>
<dbReference type="Proteomes" id="UP001183410">
    <property type="component" value="Unassembled WGS sequence"/>
</dbReference>
<feature type="transmembrane region" description="Helical" evidence="2">
    <location>
        <begin position="44"/>
        <end position="64"/>
    </location>
</feature>
<dbReference type="RefSeq" id="WP_311663828.1">
    <property type="nucleotide sequence ID" value="NZ_JAVREO010000001.1"/>
</dbReference>
<feature type="transmembrane region" description="Helical" evidence="2">
    <location>
        <begin position="119"/>
        <end position="137"/>
    </location>
</feature>
<evidence type="ECO:0000256" key="2">
    <source>
        <dbReference type="SAM" id="Phobius"/>
    </source>
</evidence>
<comment type="caution">
    <text evidence="3">The sequence shown here is derived from an EMBL/GenBank/DDBJ whole genome shotgun (WGS) entry which is preliminary data.</text>
</comment>
<protein>
    <submittedName>
        <fullName evidence="3">ABC transporter permease</fullName>
    </submittedName>
</protein>
<evidence type="ECO:0000313" key="3">
    <source>
        <dbReference type="EMBL" id="MDT0265005.1"/>
    </source>
</evidence>
<keyword evidence="2" id="KW-0812">Transmembrane</keyword>
<keyword evidence="4" id="KW-1185">Reference proteome</keyword>
<evidence type="ECO:0000313" key="4">
    <source>
        <dbReference type="Proteomes" id="UP001183410"/>
    </source>
</evidence>
<evidence type="ECO:0000256" key="1">
    <source>
        <dbReference type="SAM" id="MobiDB-lite"/>
    </source>
</evidence>
<sequence length="217" mass="22509">MDSPQPAPDDRPTVPQPGHDPWAVPVATPRAGGPDWGREIRTGLLVAVPVALLTGVALGLLWLWRAPRIPLELRGQDVLLVNSEGQQAIAADGVFLLLGLGVGAVAGVLTFLLRRDGGVGAVLGLALGAVLGAWLAWQLGMLLGPSDDLLARIAELEQGAIFDAPLRLGAKSVLLGLPFGALLAHLLCFAGFGTRPERPRPAAQLPRWETPAGPAAG</sequence>
<accession>A0ABU2JJ42</accession>
<feature type="region of interest" description="Disordered" evidence="1">
    <location>
        <begin position="1"/>
        <end position="28"/>
    </location>
</feature>
<proteinExistence type="predicted"/>